<feature type="coiled-coil region" evidence="1">
    <location>
        <begin position="170"/>
        <end position="212"/>
    </location>
</feature>
<feature type="compositionally biased region" description="Polar residues" evidence="2">
    <location>
        <begin position="75"/>
        <end position="89"/>
    </location>
</feature>
<organism evidence="3">
    <name type="scientific">Timema cristinae</name>
    <name type="common">Walking stick</name>
    <dbReference type="NCBI Taxonomy" id="61476"/>
    <lineage>
        <taxon>Eukaryota</taxon>
        <taxon>Metazoa</taxon>
        <taxon>Ecdysozoa</taxon>
        <taxon>Arthropoda</taxon>
        <taxon>Hexapoda</taxon>
        <taxon>Insecta</taxon>
        <taxon>Pterygota</taxon>
        <taxon>Neoptera</taxon>
        <taxon>Polyneoptera</taxon>
        <taxon>Phasmatodea</taxon>
        <taxon>Timematodea</taxon>
        <taxon>Timematoidea</taxon>
        <taxon>Timematidae</taxon>
        <taxon>Timema</taxon>
    </lineage>
</organism>
<feature type="compositionally biased region" description="Basic and acidic residues" evidence="2">
    <location>
        <begin position="887"/>
        <end position="896"/>
    </location>
</feature>
<dbReference type="AlphaFoldDB" id="A0A7R9CJC1"/>
<dbReference type="EMBL" id="OC317489">
    <property type="protein sequence ID" value="CAD7397192.1"/>
    <property type="molecule type" value="Genomic_DNA"/>
</dbReference>
<feature type="compositionally biased region" description="Polar residues" evidence="2">
    <location>
        <begin position="684"/>
        <end position="701"/>
    </location>
</feature>
<accession>A0A7R9CJC1</accession>
<name>A0A7R9CJC1_TIMCR</name>
<feature type="region of interest" description="Disordered" evidence="2">
    <location>
        <begin position="57"/>
        <end position="100"/>
    </location>
</feature>
<evidence type="ECO:0000256" key="2">
    <source>
        <dbReference type="SAM" id="MobiDB-lite"/>
    </source>
</evidence>
<evidence type="ECO:0000256" key="1">
    <source>
        <dbReference type="SAM" id="Coils"/>
    </source>
</evidence>
<feature type="region of interest" description="Disordered" evidence="2">
    <location>
        <begin position="570"/>
        <end position="710"/>
    </location>
</feature>
<evidence type="ECO:0000313" key="3">
    <source>
        <dbReference type="EMBL" id="CAD7397192.1"/>
    </source>
</evidence>
<reference evidence="3" key="1">
    <citation type="submission" date="2020-11" db="EMBL/GenBank/DDBJ databases">
        <authorList>
            <person name="Tran Van P."/>
        </authorList>
    </citation>
    <scope>NUCLEOTIDE SEQUENCE</scope>
</reference>
<sequence length="1060" mass="121826">MDASDVDQISPKMSSNMCATSFDDKVETQIARESQDEELAEQFFNIKMATPLDKIESCPKEVDKNSNTKLKETSHSYSLNEQDSFSKNSRVTKESEGINNLDNNEASNIITKLHSPKETLSGKVNLTDIGRNLKPLDLIISESQDNQDVSSKIYSPEKESSGQIEADAVVSRQREEMELIERKTEEALQRHKEKLEMELEDTIKLLAKDNEKRVSEIRSKMSEDEESKRLKLLSQLEERMILFESGLQTQREVQEKAIRDKMESYIKELEEKLSLECESKCRSLQEDYMSRYKAESSKLEAQLRTEKFRLEDDMRDRLTTYERQLLLKEETQKQEVLRREEETLREIHAVEMDQVLNAERMKLDERARVKMEELRAELRLREEEQLSTLISELQMEKEERLTQFRKEIAQRDQLELEQLRAQLADEINQKKRQLLEAHQQELESLEERLKESLEAERRVKSSALQETLRMEVEQDLEEQKQAMIREHMVLLSDLKEEQLVHLEKLRLELNKEEEAVRKEHTDQLADLRARLTKELDVEKVRMKVASEGLDEAARQELYIRLKTDVKISIERRKRRDGGTTTGSETERSSSHKTGGKPVDPERIISDTARNNCSLNDNEKQRTRKRTPTGEAVVIDNNNLANSTSSQCGNTALASKNLQGQLSPEEPDDSIEAGGPLSHPGVDSDNLSSASSKLQVKPSKQTAPMDGHATIRRRRHLFGRLKASSTLRLNNSNNNMANESSDGEVNGPTAISPVENLRRQLQKLEDLEDQFPASTHTDTYLRYPFTDTGHLGSSELEFFRHRIHLERDSVRRAKDFLRTQRNSFVSRQRELKQRQLNGSTTARNMLDQLYQEERELTDMEVSLHRTRSLLGEKIIRLRHLEQSLYRATDSEAPRGAEDQTISDLSSHSGSSGFSSTELGTDTPNLGRVPLGRGTHYQESTEIIQSLENLNSEIREIWEVLHKQQKDASNLHRTVPIPPPPLLYQDVAWPTLLVAPTLPERVQALRQQAQQNLSAMAHYTMPGVQQHSSDAALAERTRSLREWLKQARLDSGDMVSPGQATL</sequence>
<feature type="coiled-coil region" evidence="1">
    <location>
        <begin position="495"/>
        <end position="530"/>
    </location>
</feature>
<protein>
    <submittedName>
        <fullName evidence="3">Uncharacterized protein</fullName>
    </submittedName>
</protein>
<feature type="compositionally biased region" description="Polar residues" evidence="2">
    <location>
        <begin position="635"/>
        <end position="661"/>
    </location>
</feature>
<keyword evidence="1" id="KW-0175">Coiled coil</keyword>
<feature type="coiled-coil region" evidence="1">
    <location>
        <begin position="327"/>
        <end position="462"/>
    </location>
</feature>
<feature type="compositionally biased region" description="Low complexity" evidence="2">
    <location>
        <begin position="901"/>
        <end position="914"/>
    </location>
</feature>
<feature type="region of interest" description="Disordered" evidence="2">
    <location>
        <begin position="1"/>
        <end position="20"/>
    </location>
</feature>
<feature type="region of interest" description="Disordered" evidence="2">
    <location>
        <begin position="887"/>
        <end position="932"/>
    </location>
</feature>
<proteinExistence type="predicted"/>
<feature type="compositionally biased region" description="Basic and acidic residues" evidence="2">
    <location>
        <begin position="57"/>
        <end position="74"/>
    </location>
</feature>
<gene>
    <name evidence="3" type="ORF">TCEB3V08_LOCUS3971</name>
</gene>